<evidence type="ECO:0000313" key="1">
    <source>
        <dbReference type="EMBL" id="HAF1791822.1"/>
    </source>
</evidence>
<proteinExistence type="predicted"/>
<name>A0A743CDA4_SALER</name>
<dbReference type="InterPro" id="IPR019289">
    <property type="entry name" value="Phage_tail_E/E"/>
</dbReference>
<reference evidence="1" key="1">
    <citation type="journal article" date="2018" name="Genome Biol.">
        <title>SKESA: strategic k-mer extension for scrupulous assemblies.</title>
        <authorList>
            <person name="Souvorov A."/>
            <person name="Agarwala R."/>
            <person name="Lipman D.J."/>
        </authorList>
    </citation>
    <scope>NUCLEOTIDE SEQUENCE</scope>
    <source>
        <strain evidence="1">MA.AU5 KAK-SR</strain>
    </source>
</reference>
<dbReference type="EMBL" id="DAAUKB010000004">
    <property type="protein sequence ID" value="HAF1791822.1"/>
    <property type="molecule type" value="Genomic_DNA"/>
</dbReference>
<comment type="caution">
    <text evidence="1">The sequence shown here is derived from an EMBL/GenBank/DDBJ whole genome shotgun (WGS) entry which is preliminary data.</text>
</comment>
<sequence>MEAFLDSMIIPLSRPYTIDGVEYSELTMYEPKLRDKILFSKDKGDIEEKSARMMARLLNVSEQALYDLPACDYSRIEEAFNELVKTPTERKPIFS</sequence>
<gene>
    <name evidence="1" type="ORF">G9B33_002840</name>
</gene>
<protein>
    <submittedName>
        <fullName evidence="1">Phage tail assembly protein</fullName>
    </submittedName>
</protein>
<accession>A0A743CDA4</accession>
<dbReference type="Pfam" id="PF10109">
    <property type="entry name" value="Phage_TAC_7"/>
    <property type="match status" value="1"/>
</dbReference>
<dbReference type="AlphaFoldDB" id="A0A743CDA4"/>
<organism evidence="1">
    <name type="scientific">Salmonella enterica</name>
    <name type="common">Salmonella choleraesuis</name>
    <dbReference type="NCBI Taxonomy" id="28901"/>
    <lineage>
        <taxon>Bacteria</taxon>
        <taxon>Pseudomonadati</taxon>
        <taxon>Pseudomonadota</taxon>
        <taxon>Gammaproteobacteria</taxon>
        <taxon>Enterobacterales</taxon>
        <taxon>Enterobacteriaceae</taxon>
        <taxon>Salmonella</taxon>
    </lineage>
</organism>
<reference evidence="1" key="2">
    <citation type="submission" date="2020-02" db="EMBL/GenBank/DDBJ databases">
        <authorList>
            <consortium name="NCBI Pathogen Detection Project"/>
        </authorList>
    </citation>
    <scope>NUCLEOTIDE SEQUENCE</scope>
    <source>
        <strain evidence="1">MA.AU5 KAK-SR</strain>
    </source>
</reference>